<dbReference type="Proteomes" id="UP000646827">
    <property type="component" value="Unassembled WGS sequence"/>
</dbReference>
<evidence type="ECO:0000313" key="1">
    <source>
        <dbReference type="EMBL" id="KAG2221084.1"/>
    </source>
</evidence>
<organism evidence="1 2">
    <name type="scientific">Circinella minor</name>
    <dbReference type="NCBI Taxonomy" id="1195481"/>
    <lineage>
        <taxon>Eukaryota</taxon>
        <taxon>Fungi</taxon>
        <taxon>Fungi incertae sedis</taxon>
        <taxon>Mucoromycota</taxon>
        <taxon>Mucoromycotina</taxon>
        <taxon>Mucoromycetes</taxon>
        <taxon>Mucorales</taxon>
        <taxon>Lichtheimiaceae</taxon>
        <taxon>Circinella</taxon>
    </lineage>
</organism>
<reference evidence="1 2" key="1">
    <citation type="submission" date="2020-12" db="EMBL/GenBank/DDBJ databases">
        <title>Metabolic potential, ecology and presence of endohyphal bacteria is reflected in genomic diversity of Mucoromycotina.</title>
        <authorList>
            <person name="Muszewska A."/>
            <person name="Okrasinska A."/>
            <person name="Steczkiewicz K."/>
            <person name="Drgas O."/>
            <person name="Orlowska M."/>
            <person name="Perlinska-Lenart U."/>
            <person name="Aleksandrzak-Piekarczyk T."/>
            <person name="Szatraj K."/>
            <person name="Zielenkiewicz U."/>
            <person name="Pilsyk S."/>
            <person name="Malc E."/>
            <person name="Mieczkowski P."/>
            <person name="Kruszewska J.S."/>
            <person name="Biernat P."/>
            <person name="Pawlowska J."/>
        </authorList>
    </citation>
    <scope>NUCLEOTIDE SEQUENCE [LARGE SCALE GENOMIC DNA]</scope>
    <source>
        <strain evidence="1 2">CBS 142.35</strain>
    </source>
</reference>
<name>A0A8H7S030_9FUNG</name>
<protein>
    <submittedName>
        <fullName evidence="1">Uncharacterized protein</fullName>
    </submittedName>
</protein>
<dbReference type="AlphaFoldDB" id="A0A8H7S030"/>
<dbReference type="EMBL" id="JAEPRB010000120">
    <property type="protein sequence ID" value="KAG2221084.1"/>
    <property type="molecule type" value="Genomic_DNA"/>
</dbReference>
<gene>
    <name evidence="1" type="ORF">INT45_009742</name>
</gene>
<proteinExistence type="predicted"/>
<accession>A0A8H7S030</accession>
<sequence>MSTRPYETLHNITPIMMITYIPPHNNTQQQDTITKTTTLNVHDHETTTRSLQHFTVHKKIQDINQNNDQFELTYTLKAHYDDKQGEIIELRYLEFTTPMELTGHIMMADGYQCWTHSREMDLNGRLPPISKTVAWWTWFNLQG</sequence>
<keyword evidence="2" id="KW-1185">Reference proteome</keyword>
<evidence type="ECO:0000313" key="2">
    <source>
        <dbReference type="Proteomes" id="UP000646827"/>
    </source>
</evidence>
<comment type="caution">
    <text evidence="1">The sequence shown here is derived from an EMBL/GenBank/DDBJ whole genome shotgun (WGS) entry which is preliminary data.</text>
</comment>